<feature type="compositionally biased region" description="Polar residues" evidence="16">
    <location>
        <begin position="259"/>
        <end position="277"/>
    </location>
</feature>
<keyword evidence="12" id="KW-0594">Phospholipid biosynthesis</keyword>
<keyword evidence="9 17" id="KW-1133">Transmembrane helix</keyword>
<keyword evidence="6" id="KW-0444">Lipid biosynthesis</keyword>
<evidence type="ECO:0000256" key="10">
    <source>
        <dbReference type="ARBA" id="ARBA00023098"/>
    </source>
</evidence>
<dbReference type="InterPro" id="IPR048254">
    <property type="entry name" value="CDP_ALCOHOL_P_TRANSF_CS"/>
</dbReference>
<keyword evidence="19" id="KW-1185">Reference proteome</keyword>
<evidence type="ECO:0000256" key="8">
    <source>
        <dbReference type="ARBA" id="ARBA00022692"/>
    </source>
</evidence>
<dbReference type="Pfam" id="PF01066">
    <property type="entry name" value="CDP-OH_P_transf"/>
    <property type="match status" value="1"/>
</dbReference>
<feature type="region of interest" description="Disordered" evidence="16">
    <location>
        <begin position="251"/>
        <end position="291"/>
    </location>
</feature>
<dbReference type="EC" id="2.7.8.8" evidence="4"/>
<reference evidence="18 19" key="1">
    <citation type="journal article" date="2013" name="Int. J. Syst. Evol. Microbiol.">
        <title>Celerinatantimonas yamalensis sp. nov., a cold-adapted diazotrophic bacterium from a cold permafrost brine.</title>
        <authorList>
            <person name="Shcherbakova V."/>
            <person name="Chuvilskaya N."/>
            <person name="Rivkina E."/>
            <person name="Demidov N."/>
            <person name="Uchaeva V."/>
            <person name="Suetin S."/>
            <person name="Suzina N."/>
            <person name="Gilichinsky D."/>
        </authorList>
    </citation>
    <scope>NUCLEOTIDE SEQUENCE [LARGE SCALE GENOMIC DNA]</scope>
    <source>
        <strain evidence="18 19">C7</strain>
    </source>
</reference>
<feature type="transmembrane region" description="Helical" evidence="17">
    <location>
        <begin position="164"/>
        <end position="185"/>
    </location>
</feature>
<dbReference type="PANTHER" id="PTHR14269:SF61">
    <property type="entry name" value="CDP-DIACYLGLYCEROL--SERINE O-PHOSPHATIDYLTRANSFERASE"/>
    <property type="match status" value="1"/>
</dbReference>
<evidence type="ECO:0000256" key="17">
    <source>
        <dbReference type="SAM" id="Phobius"/>
    </source>
</evidence>
<comment type="subcellular location">
    <subcellularLocation>
        <location evidence="2">Endomembrane system</location>
        <topology evidence="2">Multi-pass membrane protein</topology>
    </subcellularLocation>
</comment>
<dbReference type="Proteomes" id="UP001629953">
    <property type="component" value="Unassembled WGS sequence"/>
</dbReference>
<keyword evidence="10" id="KW-0443">Lipid metabolism</keyword>
<evidence type="ECO:0000256" key="13">
    <source>
        <dbReference type="ARBA" id="ARBA00023264"/>
    </source>
</evidence>
<organism evidence="18 19">
    <name type="scientific">Celerinatantimonas yamalensis</name>
    <dbReference type="NCBI Taxonomy" id="559956"/>
    <lineage>
        <taxon>Bacteria</taxon>
        <taxon>Pseudomonadati</taxon>
        <taxon>Pseudomonadota</taxon>
        <taxon>Gammaproteobacteria</taxon>
        <taxon>Celerinatantimonadaceae</taxon>
        <taxon>Celerinatantimonas</taxon>
    </lineage>
</organism>
<evidence type="ECO:0000256" key="14">
    <source>
        <dbReference type="ARBA" id="ARBA00032361"/>
    </source>
</evidence>
<evidence type="ECO:0000256" key="4">
    <source>
        <dbReference type="ARBA" id="ARBA00013174"/>
    </source>
</evidence>
<evidence type="ECO:0000256" key="11">
    <source>
        <dbReference type="ARBA" id="ARBA00023136"/>
    </source>
</evidence>
<feature type="transmembrane region" description="Helical" evidence="17">
    <location>
        <begin position="104"/>
        <end position="121"/>
    </location>
</feature>
<dbReference type="InterPro" id="IPR000462">
    <property type="entry name" value="CDP-OH_P_trans"/>
</dbReference>
<keyword evidence="8 17" id="KW-0812">Transmembrane</keyword>
<dbReference type="RefSeq" id="WP_408624786.1">
    <property type="nucleotide sequence ID" value="NZ_JBEQCT010000009.1"/>
</dbReference>
<keyword evidence="11 17" id="KW-0472">Membrane</keyword>
<proteinExistence type="inferred from homology"/>
<evidence type="ECO:0000256" key="5">
    <source>
        <dbReference type="ARBA" id="ARBA00017171"/>
    </source>
</evidence>
<evidence type="ECO:0000313" key="18">
    <source>
        <dbReference type="EMBL" id="MFM2486481.1"/>
    </source>
</evidence>
<sequence>MSDLKTNNSGKSRGIYLLPNLFTTAALFSGFYAVVASMNGRFESAAIAVFIAMIFDGLDGRIARMTGTESAFGAEYDSLSDMISFGIAPSLVAYNWALHDLGKVGWLAAFIFAVSAALRLARFNTQVGKADKRYFQGLASPSAAAIVAGMVWTGQDFGLNPHNFPYLVALITVCSGLLMVTNFRYYSFKGIDLKGKVPFVVVLLMVLILVVIAISPSIVLFTTFALYAISGPVYTIRTVRKLKMEHVVGDEDTDDADFEQTSQQPASSNHESYAQNEASSDDAASDDPKVK</sequence>
<evidence type="ECO:0000256" key="3">
    <source>
        <dbReference type="ARBA" id="ARBA00010441"/>
    </source>
</evidence>
<feature type="transmembrane region" description="Helical" evidence="17">
    <location>
        <begin position="133"/>
        <end position="152"/>
    </location>
</feature>
<protein>
    <recommendedName>
        <fullName evidence="5">CDP-diacylglycerol--serine O-phosphatidyltransferase</fullName>
        <ecNumber evidence="4">2.7.8.8</ecNumber>
    </recommendedName>
    <alternativeName>
        <fullName evidence="14">Phosphatidylserine synthase</fullName>
    </alternativeName>
</protein>
<evidence type="ECO:0000256" key="15">
    <source>
        <dbReference type="RuleBase" id="RU003750"/>
    </source>
</evidence>
<feature type="transmembrane region" description="Helical" evidence="17">
    <location>
        <begin position="15"/>
        <end position="35"/>
    </location>
</feature>
<evidence type="ECO:0000256" key="7">
    <source>
        <dbReference type="ARBA" id="ARBA00022679"/>
    </source>
</evidence>
<dbReference type="GO" id="GO:0003882">
    <property type="term" value="F:CDP-diacylglycerol-serine O-phosphatidyltransferase activity"/>
    <property type="evidence" value="ECO:0007669"/>
    <property type="project" value="UniProtKB-EC"/>
</dbReference>
<dbReference type="NCBIfam" id="TIGR00473">
    <property type="entry name" value="pssA"/>
    <property type="match status" value="1"/>
</dbReference>
<dbReference type="InterPro" id="IPR004533">
    <property type="entry name" value="CDP-diaglyc--ser_O-PTrfase"/>
</dbReference>
<dbReference type="PANTHER" id="PTHR14269">
    <property type="entry name" value="CDP-DIACYLGLYCEROL--GLYCEROL-3-PHOSPHATE 3-PHOSPHATIDYLTRANSFERASE-RELATED"/>
    <property type="match status" value="1"/>
</dbReference>
<evidence type="ECO:0000256" key="12">
    <source>
        <dbReference type="ARBA" id="ARBA00023209"/>
    </source>
</evidence>
<dbReference type="PROSITE" id="PS00379">
    <property type="entry name" value="CDP_ALCOHOL_P_TRANSF"/>
    <property type="match status" value="1"/>
</dbReference>
<dbReference type="EMBL" id="JBEQCT010000009">
    <property type="protein sequence ID" value="MFM2486481.1"/>
    <property type="molecule type" value="Genomic_DNA"/>
</dbReference>
<evidence type="ECO:0000313" key="19">
    <source>
        <dbReference type="Proteomes" id="UP001629953"/>
    </source>
</evidence>
<evidence type="ECO:0000256" key="16">
    <source>
        <dbReference type="SAM" id="MobiDB-lite"/>
    </source>
</evidence>
<dbReference type="InterPro" id="IPR043130">
    <property type="entry name" value="CDP-OH_PTrfase_TM_dom"/>
</dbReference>
<accession>A0ABW9G9Y9</accession>
<dbReference type="Gene3D" id="1.20.120.1760">
    <property type="match status" value="1"/>
</dbReference>
<evidence type="ECO:0000256" key="6">
    <source>
        <dbReference type="ARBA" id="ARBA00022516"/>
    </source>
</evidence>
<comment type="caution">
    <text evidence="18">The sequence shown here is derived from an EMBL/GenBank/DDBJ whole genome shotgun (WGS) entry which is preliminary data.</text>
</comment>
<comment type="similarity">
    <text evidence="3 15">Belongs to the CDP-alcohol phosphatidyltransferase class-I family.</text>
</comment>
<keyword evidence="13" id="KW-1208">Phospholipid metabolism</keyword>
<evidence type="ECO:0000256" key="2">
    <source>
        <dbReference type="ARBA" id="ARBA00004127"/>
    </source>
</evidence>
<keyword evidence="7 15" id="KW-0808">Transferase</keyword>
<evidence type="ECO:0000256" key="1">
    <source>
        <dbReference type="ARBA" id="ARBA00000287"/>
    </source>
</evidence>
<feature type="transmembrane region" description="Helical" evidence="17">
    <location>
        <begin position="197"/>
        <end position="214"/>
    </location>
</feature>
<evidence type="ECO:0000256" key="9">
    <source>
        <dbReference type="ARBA" id="ARBA00022989"/>
    </source>
</evidence>
<comment type="catalytic activity">
    <reaction evidence="1">
        <text>a CDP-1,2-diacyl-sn-glycerol + L-serine = a 1,2-diacyl-sn-glycero-3-phospho-L-serine + CMP + H(+)</text>
        <dbReference type="Rhea" id="RHEA:16913"/>
        <dbReference type="ChEBI" id="CHEBI:15378"/>
        <dbReference type="ChEBI" id="CHEBI:33384"/>
        <dbReference type="ChEBI" id="CHEBI:57262"/>
        <dbReference type="ChEBI" id="CHEBI:58332"/>
        <dbReference type="ChEBI" id="CHEBI:60377"/>
        <dbReference type="EC" id="2.7.8.8"/>
    </reaction>
</comment>
<dbReference type="InterPro" id="IPR050324">
    <property type="entry name" value="CDP-alcohol_PTase-I"/>
</dbReference>
<feature type="transmembrane region" description="Helical" evidence="17">
    <location>
        <begin position="41"/>
        <end position="58"/>
    </location>
</feature>
<gene>
    <name evidence="18" type="primary">pssA</name>
    <name evidence="18" type="ORF">ABUE30_15725</name>
</gene>
<name>A0ABW9G9Y9_9GAMM</name>